<sequence>MAEETLRDVTTGLAGLTLQGVSKIQASLTEEGKVPEDLVLGFNSEDPQIKKASVIKIRRILGDLPSVQPVIDTGLVPAIVSLLDSEDIGLQCEAAWIVTNIASGTTQQTEQVIDAGAIPRLVILSASLNADVAHNAVWALGNVLGDCVRLRDRVEEEGGIAALVNLVDRGEPGFENVQRTAVWAIFGYVDARASRKLPITRIKHVLPCLVRYVQETPVNEANMESIEYAVQSFDRIRDHDLQRTDFIATGVVPRLVKLLADPSSSMALQKQVLKCLRYVVSGSDDDADVAVEAGLLPVLLVPLKTKDDELCRLALRTASNVAAGSRLQAYALLDSGLLKLVVRILMDDQESTKCRREACWTISNLTDKVPGDAKVAQTLIEGRCVEALSAALLIPDLQMKELAVSGITNVLEWKSPQGPEADESPLTILQRAGGPQNLRAARDSRDVHDEKIKRGCQSLLTRYFPDCSKPARV</sequence>
<proteinExistence type="inferred from homology"/>
<reference evidence="8" key="2">
    <citation type="submission" date="2015-01" db="EMBL/GenBank/DDBJ databases">
        <title>Evolutionary Origins and Diversification of the Mycorrhizal Mutualists.</title>
        <authorList>
            <consortium name="DOE Joint Genome Institute"/>
            <consortium name="Mycorrhizal Genomics Consortium"/>
            <person name="Kohler A."/>
            <person name="Kuo A."/>
            <person name="Nagy L.G."/>
            <person name="Floudas D."/>
            <person name="Copeland A."/>
            <person name="Barry K.W."/>
            <person name="Cichocki N."/>
            <person name="Veneault-Fourrey C."/>
            <person name="LaButti K."/>
            <person name="Lindquist E.A."/>
            <person name="Lipzen A."/>
            <person name="Lundell T."/>
            <person name="Morin E."/>
            <person name="Murat C."/>
            <person name="Riley R."/>
            <person name="Ohm R."/>
            <person name="Sun H."/>
            <person name="Tunlid A."/>
            <person name="Henrissat B."/>
            <person name="Grigoriev I.V."/>
            <person name="Hibbett D.S."/>
            <person name="Martin F."/>
        </authorList>
    </citation>
    <scope>NUCLEOTIDE SEQUENCE [LARGE SCALE GENOMIC DNA]</scope>
    <source>
        <strain evidence="8">MUT 4182</strain>
    </source>
</reference>
<dbReference type="InterPro" id="IPR000225">
    <property type="entry name" value="Armadillo"/>
</dbReference>
<keyword evidence="3" id="KW-0677">Repeat</keyword>
<dbReference type="Pfam" id="PF00514">
    <property type="entry name" value="Arm"/>
    <property type="match status" value="3"/>
</dbReference>
<dbReference type="GO" id="GO:0061608">
    <property type="term" value="F:nuclear import signal receptor activity"/>
    <property type="evidence" value="ECO:0007669"/>
    <property type="project" value="InterPro"/>
</dbReference>
<keyword evidence="4 5" id="KW-0653">Protein transport</keyword>
<dbReference type="PROSITE" id="PS50176">
    <property type="entry name" value="ARM_REPEAT"/>
    <property type="match status" value="2"/>
</dbReference>
<dbReference type="Proteomes" id="UP000054248">
    <property type="component" value="Unassembled WGS sequence"/>
</dbReference>
<keyword evidence="2 5" id="KW-0813">Transport</keyword>
<dbReference type="InterPro" id="IPR016024">
    <property type="entry name" value="ARM-type_fold"/>
</dbReference>
<evidence type="ECO:0000313" key="8">
    <source>
        <dbReference type="Proteomes" id="UP000054248"/>
    </source>
</evidence>
<dbReference type="HOGENOM" id="CLU_018084_7_0_1"/>
<evidence type="ECO:0000256" key="3">
    <source>
        <dbReference type="ARBA" id="ARBA00022737"/>
    </source>
</evidence>
<evidence type="ECO:0000256" key="1">
    <source>
        <dbReference type="ARBA" id="ARBA00010394"/>
    </source>
</evidence>
<evidence type="ECO:0000313" key="7">
    <source>
        <dbReference type="EMBL" id="KIO23464.1"/>
    </source>
</evidence>
<comment type="similarity">
    <text evidence="1 5">Belongs to the importin alpha family.</text>
</comment>
<protein>
    <recommendedName>
        <fullName evidence="5">Importin subunit alpha</fullName>
    </recommendedName>
</protein>
<dbReference type="STRING" id="1051891.A0A0C3QEK4"/>
<name>A0A0C3QEK4_9AGAM</name>
<dbReference type="SMART" id="SM00185">
    <property type="entry name" value="ARM"/>
    <property type="match status" value="7"/>
</dbReference>
<reference evidence="7 8" key="1">
    <citation type="submission" date="2014-04" db="EMBL/GenBank/DDBJ databases">
        <authorList>
            <consortium name="DOE Joint Genome Institute"/>
            <person name="Kuo A."/>
            <person name="Girlanda M."/>
            <person name="Perotto S."/>
            <person name="Kohler A."/>
            <person name="Nagy L.G."/>
            <person name="Floudas D."/>
            <person name="Copeland A."/>
            <person name="Barry K.W."/>
            <person name="Cichocki N."/>
            <person name="Veneault-Fourrey C."/>
            <person name="LaButti K."/>
            <person name="Lindquist E.A."/>
            <person name="Lipzen A."/>
            <person name="Lundell T."/>
            <person name="Morin E."/>
            <person name="Murat C."/>
            <person name="Sun H."/>
            <person name="Tunlid A."/>
            <person name="Henrissat B."/>
            <person name="Grigoriev I.V."/>
            <person name="Hibbett D.S."/>
            <person name="Martin F."/>
            <person name="Nordberg H.P."/>
            <person name="Cantor M.N."/>
            <person name="Hua S.X."/>
        </authorList>
    </citation>
    <scope>NUCLEOTIDE SEQUENCE [LARGE SCALE GENOMIC DNA]</scope>
    <source>
        <strain evidence="7 8">MUT 4182</strain>
    </source>
</reference>
<evidence type="ECO:0000256" key="5">
    <source>
        <dbReference type="PIRNR" id="PIRNR005673"/>
    </source>
</evidence>
<feature type="repeat" description="ARM" evidence="6">
    <location>
        <begin position="74"/>
        <end position="116"/>
    </location>
</feature>
<dbReference type="EMBL" id="KN823084">
    <property type="protein sequence ID" value="KIO23464.1"/>
    <property type="molecule type" value="Genomic_DNA"/>
</dbReference>
<evidence type="ECO:0000256" key="6">
    <source>
        <dbReference type="PROSITE-ProRule" id="PRU00259"/>
    </source>
</evidence>
<organism evidence="7 8">
    <name type="scientific">Tulasnella calospora MUT 4182</name>
    <dbReference type="NCBI Taxonomy" id="1051891"/>
    <lineage>
        <taxon>Eukaryota</taxon>
        <taxon>Fungi</taxon>
        <taxon>Dikarya</taxon>
        <taxon>Basidiomycota</taxon>
        <taxon>Agaricomycotina</taxon>
        <taxon>Agaricomycetes</taxon>
        <taxon>Cantharellales</taxon>
        <taxon>Tulasnellaceae</taxon>
        <taxon>Tulasnella</taxon>
    </lineage>
</organism>
<evidence type="ECO:0000256" key="4">
    <source>
        <dbReference type="ARBA" id="ARBA00022927"/>
    </source>
</evidence>
<dbReference type="AlphaFoldDB" id="A0A0C3QEK4"/>
<dbReference type="SUPFAM" id="SSF48371">
    <property type="entry name" value="ARM repeat"/>
    <property type="match status" value="1"/>
</dbReference>
<keyword evidence="8" id="KW-1185">Reference proteome</keyword>
<dbReference type="PANTHER" id="PTHR23316">
    <property type="entry name" value="IMPORTIN ALPHA"/>
    <property type="match status" value="1"/>
</dbReference>
<dbReference type="OrthoDB" id="29145at2759"/>
<evidence type="ECO:0000256" key="2">
    <source>
        <dbReference type="ARBA" id="ARBA00022448"/>
    </source>
</evidence>
<dbReference type="InterPro" id="IPR011989">
    <property type="entry name" value="ARM-like"/>
</dbReference>
<dbReference type="InterPro" id="IPR024931">
    <property type="entry name" value="Importin_alpha"/>
</dbReference>
<dbReference type="Gene3D" id="1.25.10.10">
    <property type="entry name" value="Leucine-rich Repeat Variant"/>
    <property type="match status" value="1"/>
</dbReference>
<feature type="repeat" description="ARM" evidence="6">
    <location>
        <begin position="250"/>
        <end position="294"/>
    </location>
</feature>
<dbReference type="GO" id="GO:0005737">
    <property type="term" value="C:cytoplasm"/>
    <property type="evidence" value="ECO:0007669"/>
    <property type="project" value="InterPro"/>
</dbReference>
<dbReference type="GO" id="GO:0006606">
    <property type="term" value="P:protein import into nucleus"/>
    <property type="evidence" value="ECO:0007669"/>
    <property type="project" value="InterPro"/>
</dbReference>
<dbReference type="PIRSF" id="PIRSF005673">
    <property type="entry name" value="Importin_alpha"/>
    <property type="match status" value="1"/>
</dbReference>
<accession>A0A0C3QEK4</accession>
<gene>
    <name evidence="7" type="ORF">M407DRAFT_27071</name>
</gene>